<sequence>MGFLNKLLRKKTQEEKDALKPAEYPPIGTNWSNWKIWVETSDENAVEMTPDFYTRLGRSGIKIDDEKYYTVDEILNLRFGNQAMSVQREKKAFAIAALFSIVVADKTHEILHIGKDQRNRFWHPRDKKARRVQWIKSNGEEFDLQEALCNFFAEQNNNLGAEDAKLFSYEENEFIVRILGETVY</sequence>
<proteinExistence type="predicted"/>
<accession>A0ABN7SJC9</accession>
<name>A0ABN7SJC9_OIKDI</name>
<evidence type="ECO:0000313" key="1">
    <source>
        <dbReference type="EMBL" id="CAG5102399.1"/>
    </source>
</evidence>
<keyword evidence="2" id="KW-1185">Reference proteome</keyword>
<dbReference type="EMBL" id="OU015566">
    <property type="protein sequence ID" value="CAG5102399.1"/>
    <property type="molecule type" value="Genomic_DNA"/>
</dbReference>
<protein>
    <submittedName>
        <fullName evidence="1">Oidioi.mRNA.OKI2018_I69.chr1.g282.t1.cds</fullName>
    </submittedName>
</protein>
<reference evidence="1 2" key="1">
    <citation type="submission" date="2021-04" db="EMBL/GenBank/DDBJ databases">
        <authorList>
            <person name="Bliznina A."/>
        </authorList>
    </citation>
    <scope>NUCLEOTIDE SEQUENCE [LARGE SCALE GENOMIC DNA]</scope>
</reference>
<gene>
    <name evidence="1" type="ORF">OKIOD_LOCUS9047</name>
</gene>
<dbReference type="Proteomes" id="UP001158576">
    <property type="component" value="Chromosome 1"/>
</dbReference>
<evidence type="ECO:0000313" key="2">
    <source>
        <dbReference type="Proteomes" id="UP001158576"/>
    </source>
</evidence>
<organism evidence="1 2">
    <name type="scientific">Oikopleura dioica</name>
    <name type="common">Tunicate</name>
    <dbReference type="NCBI Taxonomy" id="34765"/>
    <lineage>
        <taxon>Eukaryota</taxon>
        <taxon>Metazoa</taxon>
        <taxon>Chordata</taxon>
        <taxon>Tunicata</taxon>
        <taxon>Appendicularia</taxon>
        <taxon>Copelata</taxon>
        <taxon>Oikopleuridae</taxon>
        <taxon>Oikopleura</taxon>
    </lineage>
</organism>